<accession>A0A8K0K478</accession>
<gene>
    <name evidence="1" type="ORF">J437_LFUL001736</name>
</gene>
<sequence>MDKKLKITAREELLKNMGFYDEVYHTGRGFFTTICLFFRDCQPCRVNQATTFFTVDLKPFKKTKHLVHENLSTEQKEERMLLSGNNITTLDADPTLLDRLITGDKTWCYLYDPQSKQQSMVNHILEHITAKEKNRGDSIENLDERKKFTLKWDGIHIGNLYEVNHTATVSAKLSFNTIKSKFSGSQETLKS</sequence>
<evidence type="ECO:0000313" key="1">
    <source>
        <dbReference type="EMBL" id="KAG8225703.1"/>
    </source>
</evidence>
<organism evidence="1 2">
    <name type="scientific">Ladona fulva</name>
    <name type="common">Scarce chaser dragonfly</name>
    <name type="synonym">Libellula fulva</name>
    <dbReference type="NCBI Taxonomy" id="123851"/>
    <lineage>
        <taxon>Eukaryota</taxon>
        <taxon>Metazoa</taxon>
        <taxon>Ecdysozoa</taxon>
        <taxon>Arthropoda</taxon>
        <taxon>Hexapoda</taxon>
        <taxon>Insecta</taxon>
        <taxon>Pterygota</taxon>
        <taxon>Palaeoptera</taxon>
        <taxon>Odonata</taxon>
        <taxon>Epiprocta</taxon>
        <taxon>Anisoptera</taxon>
        <taxon>Libelluloidea</taxon>
        <taxon>Libellulidae</taxon>
        <taxon>Ladona</taxon>
    </lineage>
</organism>
<comment type="caution">
    <text evidence="1">The sequence shown here is derived from an EMBL/GenBank/DDBJ whole genome shotgun (WGS) entry which is preliminary data.</text>
</comment>
<protein>
    <submittedName>
        <fullName evidence="1">Uncharacterized protein</fullName>
    </submittedName>
</protein>
<proteinExistence type="predicted"/>
<dbReference type="AlphaFoldDB" id="A0A8K0K478"/>
<reference evidence="1" key="1">
    <citation type="submission" date="2013-04" db="EMBL/GenBank/DDBJ databases">
        <authorList>
            <person name="Qu J."/>
            <person name="Murali S.C."/>
            <person name="Bandaranaike D."/>
            <person name="Bellair M."/>
            <person name="Blankenburg K."/>
            <person name="Chao H."/>
            <person name="Dinh H."/>
            <person name="Doddapaneni H."/>
            <person name="Downs B."/>
            <person name="Dugan-Rocha S."/>
            <person name="Elkadiri S."/>
            <person name="Gnanaolivu R.D."/>
            <person name="Hernandez B."/>
            <person name="Javaid M."/>
            <person name="Jayaseelan J.C."/>
            <person name="Lee S."/>
            <person name="Li M."/>
            <person name="Ming W."/>
            <person name="Munidasa M."/>
            <person name="Muniz J."/>
            <person name="Nguyen L."/>
            <person name="Ongeri F."/>
            <person name="Osuji N."/>
            <person name="Pu L.-L."/>
            <person name="Puazo M."/>
            <person name="Qu C."/>
            <person name="Quiroz J."/>
            <person name="Raj R."/>
            <person name="Weissenberger G."/>
            <person name="Xin Y."/>
            <person name="Zou X."/>
            <person name="Han Y."/>
            <person name="Richards S."/>
            <person name="Worley K."/>
            <person name="Muzny D."/>
            <person name="Gibbs R."/>
        </authorList>
    </citation>
    <scope>NUCLEOTIDE SEQUENCE</scope>
    <source>
        <strain evidence="1">Sampled in the wild</strain>
    </source>
</reference>
<evidence type="ECO:0000313" key="2">
    <source>
        <dbReference type="Proteomes" id="UP000792457"/>
    </source>
</evidence>
<dbReference type="OrthoDB" id="6118231at2759"/>
<dbReference type="EMBL" id="KZ308248">
    <property type="protein sequence ID" value="KAG8225703.1"/>
    <property type="molecule type" value="Genomic_DNA"/>
</dbReference>
<reference evidence="1" key="2">
    <citation type="submission" date="2017-10" db="EMBL/GenBank/DDBJ databases">
        <title>Ladona fulva Genome sequencing and assembly.</title>
        <authorList>
            <person name="Murali S."/>
            <person name="Richards S."/>
            <person name="Bandaranaike D."/>
            <person name="Bellair M."/>
            <person name="Blankenburg K."/>
            <person name="Chao H."/>
            <person name="Dinh H."/>
            <person name="Doddapaneni H."/>
            <person name="Dugan-Rocha S."/>
            <person name="Elkadiri S."/>
            <person name="Gnanaolivu R."/>
            <person name="Hernandez B."/>
            <person name="Skinner E."/>
            <person name="Javaid M."/>
            <person name="Lee S."/>
            <person name="Li M."/>
            <person name="Ming W."/>
            <person name="Munidasa M."/>
            <person name="Muniz J."/>
            <person name="Nguyen L."/>
            <person name="Hughes D."/>
            <person name="Osuji N."/>
            <person name="Pu L.-L."/>
            <person name="Puazo M."/>
            <person name="Qu C."/>
            <person name="Quiroz J."/>
            <person name="Raj R."/>
            <person name="Weissenberger G."/>
            <person name="Xin Y."/>
            <person name="Zou X."/>
            <person name="Han Y."/>
            <person name="Worley K."/>
            <person name="Muzny D."/>
            <person name="Gibbs R."/>
        </authorList>
    </citation>
    <scope>NUCLEOTIDE SEQUENCE</scope>
    <source>
        <strain evidence="1">Sampled in the wild</strain>
    </source>
</reference>
<dbReference type="Proteomes" id="UP000792457">
    <property type="component" value="Unassembled WGS sequence"/>
</dbReference>
<name>A0A8K0K478_LADFU</name>
<keyword evidence="2" id="KW-1185">Reference proteome</keyword>